<accession>A0A023F7B1</accession>
<dbReference type="InterPro" id="IPR001623">
    <property type="entry name" value="DnaJ_domain"/>
</dbReference>
<dbReference type="Pfam" id="PF21884">
    <property type="entry name" value="ZUO1-like_ZHD"/>
    <property type="match status" value="1"/>
</dbReference>
<keyword evidence="2 5" id="KW-0863">Zinc-finger</keyword>
<dbReference type="PROSITE" id="PS50076">
    <property type="entry name" value="DNAJ_2"/>
    <property type="match status" value="1"/>
</dbReference>
<feature type="compositionally biased region" description="Acidic residues" evidence="6">
    <location>
        <begin position="364"/>
        <end position="375"/>
    </location>
</feature>
<dbReference type="SUPFAM" id="SSF46565">
    <property type="entry name" value="Chaperone J-domain"/>
    <property type="match status" value="1"/>
</dbReference>
<dbReference type="InterPro" id="IPR018253">
    <property type="entry name" value="DnaJ_domain_CS"/>
</dbReference>
<dbReference type="PROSITE" id="PS50157">
    <property type="entry name" value="ZINC_FINGER_C2H2_2"/>
    <property type="match status" value="1"/>
</dbReference>
<evidence type="ECO:0000256" key="6">
    <source>
        <dbReference type="SAM" id="MobiDB-lite"/>
    </source>
</evidence>
<keyword evidence="1" id="KW-0479">Metal-binding</keyword>
<dbReference type="InterPro" id="IPR054076">
    <property type="entry name" value="ZUO1-like_ZHD"/>
</dbReference>
<dbReference type="PANTHER" id="PTHR44029:SF1">
    <property type="entry name" value="DNAJ HOMOLOG SUBFAMILY C MEMBER 21"/>
    <property type="match status" value="1"/>
</dbReference>
<dbReference type="InterPro" id="IPR051964">
    <property type="entry name" value="Chaperone_stress_response"/>
</dbReference>
<sequence length="506" mass="59198">MKCHYEVLEVEQDANEDDIRKSYRKLALKWHPDKNLNNSEEAKEQFQLIQQAYEILSDPQERSWYDRHRDSILKGGIASDYKDDSLNVYQYFTTTCFKGYGDDERSFYAVYSEVFNKISAEDTEFDISADSDFEIPEFGNSKSSYEKIVHPFYSYWQSYSTKKTYSWLDKYDIRDAPNRRVLRLMEKENKKIKDKARKERNEEVRALVAFVRKRDKRVQEYAQYLEKKAVENQKKMQALRKSQIIKRNEEMSSYVECDWLKFSNLEGELKQIEEEVAAEFDDLKSEDNSSNSEEDSGGVPHCLACNKLFKTDKAFLNHEKSKKHKENVERLKTVMKMEDAKLNSTLEDSENSEENLSNERTFDEQQDEFASEEEQEPKSRKKNKAKKFNMTLADGSESDLDHFCEETQLGKLNDDCGEDINWVPHNAKNRSEAKKKMKSRNKATCLESKKASSTTPLVDNKGHKCAVCISSFSSKNELFKHLKSSGHSVPLPKQSLEPTKSRRRKK</sequence>
<dbReference type="GO" id="GO:0003676">
    <property type="term" value="F:nucleic acid binding"/>
    <property type="evidence" value="ECO:0007669"/>
    <property type="project" value="InterPro"/>
</dbReference>
<evidence type="ECO:0000256" key="4">
    <source>
        <dbReference type="ARBA" id="ARBA00074367"/>
    </source>
</evidence>
<dbReference type="InterPro" id="IPR036236">
    <property type="entry name" value="Znf_C2H2_sf"/>
</dbReference>
<dbReference type="Pfam" id="PF00226">
    <property type="entry name" value="DnaJ"/>
    <property type="match status" value="1"/>
</dbReference>
<reference evidence="9" key="1">
    <citation type="journal article" date="2014" name="PLoS Negl. Trop. Dis.">
        <title>An updated insight into the Sialotranscriptome of Triatoma infestans: developmental stage and geographic variations.</title>
        <authorList>
            <person name="Schwarz A."/>
            <person name="Medrano-Mercado N."/>
            <person name="Schaub G.A."/>
            <person name="Struchiner C.J."/>
            <person name="Bargues M.D."/>
            <person name="Levy M.Z."/>
            <person name="Ribeiro J.M."/>
        </authorList>
    </citation>
    <scope>NUCLEOTIDE SEQUENCE</scope>
    <source>
        <strain evidence="9">Chile</strain>
        <tissue evidence="9">Salivary glands</tissue>
    </source>
</reference>
<feature type="domain" description="C2H2-type" evidence="8">
    <location>
        <begin position="463"/>
        <end position="492"/>
    </location>
</feature>
<name>A0A023F7B1_TRIIF</name>
<dbReference type="GO" id="GO:0008270">
    <property type="term" value="F:zinc ion binding"/>
    <property type="evidence" value="ECO:0007669"/>
    <property type="project" value="UniProtKB-KW"/>
</dbReference>
<dbReference type="CDD" id="cd06257">
    <property type="entry name" value="DnaJ"/>
    <property type="match status" value="1"/>
</dbReference>
<proteinExistence type="evidence at transcript level"/>
<dbReference type="Pfam" id="PF12171">
    <property type="entry name" value="zf-C2H2_jaz"/>
    <property type="match status" value="1"/>
</dbReference>
<evidence type="ECO:0000256" key="5">
    <source>
        <dbReference type="PROSITE-ProRule" id="PRU00042"/>
    </source>
</evidence>
<dbReference type="Gene3D" id="1.10.287.110">
    <property type="entry name" value="DnaJ domain"/>
    <property type="match status" value="1"/>
</dbReference>
<dbReference type="PROSITE" id="PS00028">
    <property type="entry name" value="ZINC_FINGER_C2H2_1"/>
    <property type="match status" value="2"/>
</dbReference>
<dbReference type="AlphaFoldDB" id="A0A023F7B1"/>
<evidence type="ECO:0000256" key="1">
    <source>
        <dbReference type="ARBA" id="ARBA00022723"/>
    </source>
</evidence>
<feature type="domain" description="J" evidence="7">
    <location>
        <begin position="3"/>
        <end position="69"/>
    </location>
</feature>
<dbReference type="PANTHER" id="PTHR44029">
    <property type="entry name" value="DNAJ HOMOLOG SUBFAMILY C MEMBER 21"/>
    <property type="match status" value="1"/>
</dbReference>
<evidence type="ECO:0000313" key="9">
    <source>
        <dbReference type="EMBL" id="JAC17122.1"/>
    </source>
</evidence>
<dbReference type="InterPro" id="IPR022755">
    <property type="entry name" value="Znf_C2H2_jaz"/>
</dbReference>
<protein>
    <recommendedName>
        <fullName evidence="4">DnaJ homolog subfamily C member 21</fullName>
    </recommendedName>
</protein>
<evidence type="ECO:0000256" key="2">
    <source>
        <dbReference type="ARBA" id="ARBA00022771"/>
    </source>
</evidence>
<dbReference type="InterPro" id="IPR036869">
    <property type="entry name" value="J_dom_sf"/>
</dbReference>
<dbReference type="Gene3D" id="3.30.160.60">
    <property type="entry name" value="Classic Zinc Finger"/>
    <property type="match status" value="1"/>
</dbReference>
<dbReference type="PRINTS" id="PR00625">
    <property type="entry name" value="JDOMAIN"/>
</dbReference>
<dbReference type="SMART" id="SM00271">
    <property type="entry name" value="DnaJ"/>
    <property type="match status" value="1"/>
</dbReference>
<dbReference type="SUPFAM" id="SSF57667">
    <property type="entry name" value="beta-beta-alpha zinc fingers"/>
    <property type="match status" value="1"/>
</dbReference>
<dbReference type="SMART" id="SM00355">
    <property type="entry name" value="ZnF_C2H2"/>
    <property type="match status" value="2"/>
</dbReference>
<dbReference type="SMART" id="SM00451">
    <property type="entry name" value="ZnF_U1"/>
    <property type="match status" value="2"/>
</dbReference>
<dbReference type="GO" id="GO:0005737">
    <property type="term" value="C:cytoplasm"/>
    <property type="evidence" value="ECO:0007669"/>
    <property type="project" value="TreeGrafter"/>
</dbReference>
<dbReference type="EMBL" id="GBBI01001590">
    <property type="protein sequence ID" value="JAC17122.1"/>
    <property type="molecule type" value="mRNA"/>
</dbReference>
<dbReference type="InterPro" id="IPR013087">
    <property type="entry name" value="Znf_C2H2_type"/>
</dbReference>
<feature type="region of interest" description="Disordered" evidence="6">
    <location>
        <begin position="427"/>
        <end position="456"/>
    </location>
</feature>
<dbReference type="FunFam" id="1.10.287.110:FF:000046">
    <property type="entry name" value="dnaJ homolog subfamily C member 21"/>
    <property type="match status" value="1"/>
</dbReference>
<evidence type="ECO:0000259" key="8">
    <source>
        <dbReference type="PROSITE" id="PS50157"/>
    </source>
</evidence>
<organism evidence="9">
    <name type="scientific">Triatoma infestans</name>
    <name type="common">Assassin bug</name>
    <dbReference type="NCBI Taxonomy" id="30076"/>
    <lineage>
        <taxon>Eukaryota</taxon>
        <taxon>Metazoa</taxon>
        <taxon>Ecdysozoa</taxon>
        <taxon>Arthropoda</taxon>
        <taxon>Hexapoda</taxon>
        <taxon>Insecta</taxon>
        <taxon>Pterygota</taxon>
        <taxon>Neoptera</taxon>
        <taxon>Paraneoptera</taxon>
        <taxon>Hemiptera</taxon>
        <taxon>Heteroptera</taxon>
        <taxon>Panheteroptera</taxon>
        <taxon>Cimicomorpha</taxon>
        <taxon>Reduviidae</taxon>
        <taxon>Triatominae</taxon>
        <taxon>Triatoma</taxon>
    </lineage>
</organism>
<feature type="region of interest" description="Disordered" evidence="6">
    <location>
        <begin position="342"/>
        <end position="387"/>
    </location>
</feature>
<evidence type="ECO:0000256" key="3">
    <source>
        <dbReference type="ARBA" id="ARBA00022833"/>
    </source>
</evidence>
<keyword evidence="3" id="KW-0862">Zinc</keyword>
<dbReference type="PROSITE" id="PS00636">
    <property type="entry name" value="DNAJ_1"/>
    <property type="match status" value="1"/>
</dbReference>
<dbReference type="InterPro" id="IPR003604">
    <property type="entry name" value="Matrin/U1-like-C_Znf_C2H2"/>
</dbReference>
<evidence type="ECO:0000259" key="7">
    <source>
        <dbReference type="PROSITE" id="PS50076"/>
    </source>
</evidence>
<feature type="region of interest" description="Disordered" evidence="6">
    <location>
        <begin position="483"/>
        <end position="506"/>
    </location>
</feature>